<comment type="caution">
    <text evidence="2">The sequence shown here is derived from an EMBL/GenBank/DDBJ whole genome shotgun (WGS) entry which is preliminary data.</text>
</comment>
<keyword evidence="3" id="KW-1185">Reference proteome</keyword>
<dbReference type="EC" id="3.5.2.9" evidence="1"/>
<dbReference type="PANTHER" id="PTHR30292:SF0">
    <property type="entry name" value="5-OXOPROLINASE SUBUNIT A"/>
    <property type="match status" value="1"/>
</dbReference>
<evidence type="ECO:0000313" key="2">
    <source>
        <dbReference type="EMBL" id="TQL64141.1"/>
    </source>
</evidence>
<dbReference type="EMBL" id="VFOS01000001">
    <property type="protein sequence ID" value="TQL64141.1"/>
    <property type="molecule type" value="Genomic_DNA"/>
</dbReference>
<comment type="catalytic activity">
    <reaction evidence="1">
        <text>5-oxo-L-proline + ATP + 2 H2O = L-glutamate + ADP + phosphate + H(+)</text>
        <dbReference type="Rhea" id="RHEA:10348"/>
        <dbReference type="ChEBI" id="CHEBI:15377"/>
        <dbReference type="ChEBI" id="CHEBI:15378"/>
        <dbReference type="ChEBI" id="CHEBI:29985"/>
        <dbReference type="ChEBI" id="CHEBI:30616"/>
        <dbReference type="ChEBI" id="CHEBI:43474"/>
        <dbReference type="ChEBI" id="CHEBI:58402"/>
        <dbReference type="ChEBI" id="CHEBI:456216"/>
        <dbReference type="EC" id="3.5.2.9"/>
    </reaction>
</comment>
<evidence type="ECO:0000256" key="1">
    <source>
        <dbReference type="HAMAP-Rule" id="MF_00691"/>
    </source>
</evidence>
<dbReference type="Pfam" id="PF03746">
    <property type="entry name" value="LamB_YcsF"/>
    <property type="match status" value="1"/>
</dbReference>
<dbReference type="Proteomes" id="UP000315389">
    <property type="component" value="Unassembled WGS sequence"/>
</dbReference>
<sequence length="254" mass="26609">MTVTMDLNADLGESFGPWRMGDDESLLGIVTSANLACGFHAGDPQTMIRTAAMARDAGVSIGAHISYADLRGFGRRPMPVTHDELHADVVYQLGAALGVTASVAVELTHAKPHGALYNVIATDRNQARTVARAIASVRPGLPVYGLAGSVFLDEARAAGLVPVPEAFADRAYETDGTLRPRSLVGAVLTDPDEIAARVVRLARRGEILAHEGSPIALAARTVCVHGETAHATAIARAIRSALEAAGVDLRAIEH</sequence>
<dbReference type="PANTHER" id="PTHR30292">
    <property type="entry name" value="UNCHARACTERIZED PROTEIN YBGL-RELATED"/>
    <property type="match status" value="1"/>
</dbReference>
<keyword evidence="1" id="KW-0378">Hydrolase</keyword>
<name>A0A542ZV00_RARFA</name>
<comment type="subunit">
    <text evidence="1">Forms a complex composed of PxpA, PxpB and PxpC.</text>
</comment>
<organism evidence="2 3">
    <name type="scientific">Rarobacter faecitabidus</name>
    <dbReference type="NCBI Taxonomy" id="13243"/>
    <lineage>
        <taxon>Bacteria</taxon>
        <taxon>Bacillati</taxon>
        <taxon>Actinomycetota</taxon>
        <taxon>Actinomycetes</taxon>
        <taxon>Micrococcales</taxon>
        <taxon>Rarobacteraceae</taxon>
        <taxon>Rarobacter</taxon>
    </lineage>
</organism>
<keyword evidence="1" id="KW-0547">Nucleotide-binding</keyword>
<dbReference type="GO" id="GO:0005975">
    <property type="term" value="P:carbohydrate metabolic process"/>
    <property type="evidence" value="ECO:0007669"/>
    <property type="project" value="InterPro"/>
</dbReference>
<evidence type="ECO:0000313" key="3">
    <source>
        <dbReference type="Proteomes" id="UP000315389"/>
    </source>
</evidence>
<reference evidence="2 3" key="1">
    <citation type="submission" date="2019-06" db="EMBL/GenBank/DDBJ databases">
        <title>Sequencing the genomes of 1000 actinobacteria strains.</title>
        <authorList>
            <person name="Klenk H.-P."/>
        </authorList>
    </citation>
    <scope>NUCLEOTIDE SEQUENCE [LARGE SCALE GENOMIC DNA]</scope>
    <source>
        <strain evidence="2 3">DSM 4813</strain>
    </source>
</reference>
<dbReference type="NCBIfam" id="NF003814">
    <property type="entry name" value="PRK05406.1-3"/>
    <property type="match status" value="1"/>
</dbReference>
<keyword evidence="1" id="KW-0067">ATP-binding</keyword>
<dbReference type="NCBIfam" id="NF003816">
    <property type="entry name" value="PRK05406.1-5"/>
    <property type="match status" value="1"/>
</dbReference>
<dbReference type="Gene3D" id="3.20.20.370">
    <property type="entry name" value="Glycoside hydrolase/deacetylase"/>
    <property type="match status" value="1"/>
</dbReference>
<proteinExistence type="inferred from homology"/>
<protein>
    <recommendedName>
        <fullName evidence="1">5-oxoprolinase subunit A</fullName>
        <shortName evidence="1">5-OPase subunit A</shortName>
        <ecNumber evidence="1">3.5.2.9</ecNumber>
    </recommendedName>
    <alternativeName>
        <fullName evidence="1">5-oxoprolinase (ATP-hydrolyzing) subunit A</fullName>
    </alternativeName>
</protein>
<dbReference type="SUPFAM" id="SSF88713">
    <property type="entry name" value="Glycoside hydrolase/deacetylase"/>
    <property type="match status" value="1"/>
</dbReference>
<dbReference type="InterPro" id="IPR011330">
    <property type="entry name" value="Glyco_hydro/deAcase_b/a-brl"/>
</dbReference>
<comment type="similarity">
    <text evidence="1">Belongs to the LamB/PxpA family.</text>
</comment>
<dbReference type="GO" id="GO:0017168">
    <property type="term" value="F:5-oxoprolinase (ATP-hydrolyzing) activity"/>
    <property type="evidence" value="ECO:0007669"/>
    <property type="project" value="UniProtKB-UniRule"/>
</dbReference>
<dbReference type="GO" id="GO:0005524">
    <property type="term" value="F:ATP binding"/>
    <property type="evidence" value="ECO:0007669"/>
    <property type="project" value="UniProtKB-UniRule"/>
</dbReference>
<dbReference type="InterPro" id="IPR005501">
    <property type="entry name" value="LamB/YcsF/PxpA-like"/>
</dbReference>
<comment type="function">
    <text evidence="1">Catalyzes the cleavage of 5-oxoproline to form L-glutamate coupled to the hydrolysis of ATP to ADP and inorganic phosphate.</text>
</comment>
<accession>A0A542ZV00</accession>
<dbReference type="HAMAP" id="MF_00691">
    <property type="entry name" value="PxpA"/>
    <property type="match status" value="1"/>
</dbReference>
<dbReference type="AlphaFoldDB" id="A0A542ZV00"/>
<gene>
    <name evidence="1" type="primary">pxpA</name>
    <name evidence="2" type="ORF">FB461_0632</name>
</gene>
<dbReference type="OrthoDB" id="9773478at2"/>
<dbReference type="CDD" id="cd10787">
    <property type="entry name" value="LamB_YcsF_like"/>
    <property type="match status" value="1"/>
</dbReference>